<evidence type="ECO:0000259" key="2">
    <source>
        <dbReference type="Pfam" id="PF09832"/>
    </source>
</evidence>
<name>A0A9X1TR34_9BACT</name>
<evidence type="ECO:0000256" key="1">
    <source>
        <dbReference type="SAM" id="SignalP"/>
    </source>
</evidence>
<accession>A0A9X1TR34</accession>
<reference evidence="3" key="1">
    <citation type="submission" date="2022-01" db="EMBL/GenBank/DDBJ databases">
        <title>Novel species in genus Dyadobacter.</title>
        <authorList>
            <person name="Ma C."/>
        </authorList>
    </citation>
    <scope>NUCLEOTIDE SEQUENCE</scope>
    <source>
        <strain evidence="3">CY357</strain>
    </source>
</reference>
<dbReference type="Proteomes" id="UP001139411">
    <property type="component" value="Unassembled WGS sequence"/>
</dbReference>
<evidence type="ECO:0000313" key="3">
    <source>
        <dbReference type="EMBL" id="MCF2497499.1"/>
    </source>
</evidence>
<feature type="domain" description="DUF2059" evidence="2">
    <location>
        <begin position="79"/>
        <end position="138"/>
    </location>
</feature>
<sequence>MRKSWYTLLLVLSCVTFSNAQGNAEYKAKLKQMFEASGSEKSYKVAIEQMFTMFKQQKTSVPDSIWKQFEGEFLKTSLDDLVEMLEPVYVKSLTQDDLQQLIAFYETPVGKKYASKTPIIMQESMQVGQQWGRKIAMEFQEKLKAKGY</sequence>
<feature type="signal peptide" evidence="1">
    <location>
        <begin position="1"/>
        <end position="20"/>
    </location>
</feature>
<dbReference type="EMBL" id="JAKFFV010000003">
    <property type="protein sequence ID" value="MCF2497499.1"/>
    <property type="molecule type" value="Genomic_DNA"/>
</dbReference>
<dbReference type="RefSeq" id="WP_235176936.1">
    <property type="nucleotide sequence ID" value="NZ_JAKFFV010000003.1"/>
</dbReference>
<dbReference type="Pfam" id="PF09832">
    <property type="entry name" value="DUF2059"/>
    <property type="match status" value="1"/>
</dbReference>
<evidence type="ECO:0000313" key="4">
    <source>
        <dbReference type="Proteomes" id="UP001139411"/>
    </source>
</evidence>
<feature type="chain" id="PRO_5040859443" evidence="1">
    <location>
        <begin position="21"/>
        <end position="148"/>
    </location>
</feature>
<protein>
    <submittedName>
        <fullName evidence="3">DUF2059 domain-containing protein</fullName>
    </submittedName>
</protein>
<dbReference type="AlphaFoldDB" id="A0A9X1TR34"/>
<dbReference type="InterPro" id="IPR018637">
    <property type="entry name" value="DUF2059"/>
</dbReference>
<gene>
    <name evidence="3" type="ORF">L0661_04225</name>
</gene>
<comment type="caution">
    <text evidence="3">The sequence shown here is derived from an EMBL/GenBank/DDBJ whole genome shotgun (WGS) entry which is preliminary data.</text>
</comment>
<organism evidence="3 4">
    <name type="scientific">Dyadobacter chenhuakuii</name>
    <dbReference type="NCBI Taxonomy" id="2909339"/>
    <lineage>
        <taxon>Bacteria</taxon>
        <taxon>Pseudomonadati</taxon>
        <taxon>Bacteroidota</taxon>
        <taxon>Cytophagia</taxon>
        <taxon>Cytophagales</taxon>
        <taxon>Spirosomataceae</taxon>
        <taxon>Dyadobacter</taxon>
    </lineage>
</organism>
<proteinExistence type="predicted"/>
<keyword evidence="1" id="KW-0732">Signal</keyword>